<dbReference type="InterPro" id="IPR006390">
    <property type="entry name" value="DHP_synth_dom"/>
</dbReference>
<proteinExistence type="inferred from homology"/>
<evidence type="ECO:0000313" key="12">
    <source>
        <dbReference type="EMBL" id="GLJ95264.1"/>
    </source>
</evidence>
<evidence type="ECO:0000256" key="5">
    <source>
        <dbReference type="ARBA" id="ARBA00012458"/>
    </source>
</evidence>
<reference evidence="12" key="2">
    <citation type="submission" date="2023-01" db="EMBL/GenBank/DDBJ databases">
        <authorList>
            <person name="Sun Q."/>
            <person name="Evtushenko L."/>
        </authorList>
    </citation>
    <scope>NUCLEOTIDE SEQUENCE</scope>
    <source>
        <strain evidence="12">VKM Ac-1940</strain>
    </source>
</reference>
<evidence type="ECO:0000256" key="6">
    <source>
        <dbReference type="ARBA" id="ARBA00022679"/>
    </source>
</evidence>
<comment type="similarity">
    <text evidence="4 10">Belongs to the DHPS family.</text>
</comment>
<comment type="pathway">
    <text evidence="3 10">Cofactor biosynthesis; tetrahydrofolate biosynthesis; 7,8-dihydrofolate from 2-amino-4-hydroxy-6-hydroxymethyl-7,8-dihydropteridine diphosphate and 4-aminobenzoate: step 1/2.</text>
</comment>
<evidence type="ECO:0000256" key="3">
    <source>
        <dbReference type="ARBA" id="ARBA00004763"/>
    </source>
</evidence>
<keyword evidence="8 10" id="KW-0460">Magnesium</keyword>
<comment type="function">
    <text evidence="10">Catalyzes the condensation of para-aminobenzoate (pABA) with 6-hydroxymethyl-7,8-dihydropterin diphosphate (DHPt-PP) to form 7,8-dihydropteroate (H2Pte), the immediate precursor of folate derivatives.</text>
</comment>
<evidence type="ECO:0000256" key="10">
    <source>
        <dbReference type="RuleBase" id="RU361205"/>
    </source>
</evidence>
<keyword evidence="9 10" id="KW-0289">Folate biosynthesis</keyword>
<dbReference type="InterPro" id="IPR000489">
    <property type="entry name" value="Pterin-binding_dom"/>
</dbReference>
<dbReference type="GO" id="GO:0046654">
    <property type="term" value="P:tetrahydrofolate biosynthetic process"/>
    <property type="evidence" value="ECO:0007669"/>
    <property type="project" value="TreeGrafter"/>
</dbReference>
<evidence type="ECO:0000256" key="9">
    <source>
        <dbReference type="ARBA" id="ARBA00022909"/>
    </source>
</evidence>
<organism evidence="12 13">
    <name type="scientific">Microbacterium dextranolyticum</name>
    <dbReference type="NCBI Taxonomy" id="36806"/>
    <lineage>
        <taxon>Bacteria</taxon>
        <taxon>Bacillati</taxon>
        <taxon>Actinomycetota</taxon>
        <taxon>Actinomycetes</taxon>
        <taxon>Micrococcales</taxon>
        <taxon>Microbacteriaceae</taxon>
        <taxon>Microbacterium</taxon>
    </lineage>
</organism>
<comment type="cofactor">
    <cofactor evidence="2 10">
        <name>Mg(2+)</name>
        <dbReference type="ChEBI" id="CHEBI:18420"/>
    </cofactor>
</comment>
<dbReference type="GO" id="GO:0004156">
    <property type="term" value="F:dihydropteroate synthase activity"/>
    <property type="evidence" value="ECO:0007669"/>
    <property type="project" value="UniProtKB-EC"/>
</dbReference>
<evidence type="ECO:0000256" key="2">
    <source>
        <dbReference type="ARBA" id="ARBA00001946"/>
    </source>
</evidence>
<dbReference type="InterPro" id="IPR045031">
    <property type="entry name" value="DHP_synth-like"/>
</dbReference>
<protein>
    <recommendedName>
        <fullName evidence="5 10">Dihydropteroate synthase</fullName>
        <shortName evidence="10">DHPS</shortName>
        <ecNumber evidence="5 10">2.5.1.15</ecNumber>
    </recommendedName>
    <alternativeName>
        <fullName evidence="10">Dihydropteroate pyrophosphorylase</fullName>
    </alternativeName>
</protein>
<feature type="domain" description="Pterin-binding" evidence="11">
    <location>
        <begin position="2"/>
        <end position="312"/>
    </location>
</feature>
<evidence type="ECO:0000256" key="4">
    <source>
        <dbReference type="ARBA" id="ARBA00009503"/>
    </source>
</evidence>
<dbReference type="AlphaFoldDB" id="A0A9W6M5E1"/>
<dbReference type="GO" id="GO:0046656">
    <property type="term" value="P:folic acid biosynthetic process"/>
    <property type="evidence" value="ECO:0007669"/>
    <property type="project" value="UniProtKB-KW"/>
</dbReference>
<dbReference type="Pfam" id="PF00809">
    <property type="entry name" value="Pterin_bind"/>
    <property type="match status" value="1"/>
</dbReference>
<evidence type="ECO:0000256" key="1">
    <source>
        <dbReference type="ARBA" id="ARBA00000012"/>
    </source>
</evidence>
<dbReference type="NCBIfam" id="TIGR01496">
    <property type="entry name" value="DHPS"/>
    <property type="match status" value="1"/>
</dbReference>
<dbReference type="Gene3D" id="3.20.20.20">
    <property type="entry name" value="Dihydropteroate synthase-like"/>
    <property type="match status" value="2"/>
</dbReference>
<dbReference type="SUPFAM" id="SSF51717">
    <property type="entry name" value="Dihydropteroate synthetase-like"/>
    <property type="match status" value="2"/>
</dbReference>
<dbReference type="PANTHER" id="PTHR20941:SF1">
    <property type="entry name" value="FOLIC ACID SYNTHESIS PROTEIN FOL1"/>
    <property type="match status" value="1"/>
</dbReference>
<accession>A0A9W6M5E1</accession>
<comment type="catalytic activity">
    <reaction evidence="1">
        <text>(7,8-dihydropterin-6-yl)methyl diphosphate + 4-aminobenzoate = 7,8-dihydropteroate + diphosphate</text>
        <dbReference type="Rhea" id="RHEA:19949"/>
        <dbReference type="ChEBI" id="CHEBI:17836"/>
        <dbReference type="ChEBI" id="CHEBI:17839"/>
        <dbReference type="ChEBI" id="CHEBI:33019"/>
        <dbReference type="ChEBI" id="CHEBI:72950"/>
        <dbReference type="EC" id="2.5.1.15"/>
    </reaction>
</comment>
<dbReference type="RefSeq" id="WP_239531784.1">
    <property type="nucleotide sequence ID" value="NZ_BAAAUR010000005.1"/>
</dbReference>
<comment type="caution">
    <text evidence="12">The sequence shown here is derived from an EMBL/GenBank/DDBJ whole genome shotgun (WGS) entry which is preliminary data.</text>
</comment>
<dbReference type="PROSITE" id="PS00793">
    <property type="entry name" value="DHPS_2"/>
    <property type="match status" value="1"/>
</dbReference>
<evidence type="ECO:0000259" key="11">
    <source>
        <dbReference type="PROSITE" id="PS50972"/>
    </source>
</evidence>
<keyword evidence="6 10" id="KW-0808">Transferase</keyword>
<dbReference type="Proteomes" id="UP001142291">
    <property type="component" value="Unassembled WGS sequence"/>
</dbReference>
<evidence type="ECO:0000256" key="7">
    <source>
        <dbReference type="ARBA" id="ARBA00022723"/>
    </source>
</evidence>
<keyword evidence="7 10" id="KW-0479">Metal-binding</keyword>
<dbReference type="EMBL" id="BSER01000008">
    <property type="protein sequence ID" value="GLJ95264.1"/>
    <property type="molecule type" value="Genomic_DNA"/>
</dbReference>
<dbReference type="EC" id="2.5.1.15" evidence="5 10"/>
<dbReference type="PANTHER" id="PTHR20941">
    <property type="entry name" value="FOLATE SYNTHESIS PROTEINS"/>
    <property type="match status" value="1"/>
</dbReference>
<keyword evidence="13" id="KW-1185">Reference proteome</keyword>
<dbReference type="GO" id="GO:0046872">
    <property type="term" value="F:metal ion binding"/>
    <property type="evidence" value="ECO:0007669"/>
    <property type="project" value="UniProtKB-KW"/>
</dbReference>
<evidence type="ECO:0000313" key="13">
    <source>
        <dbReference type="Proteomes" id="UP001142291"/>
    </source>
</evidence>
<dbReference type="PROSITE" id="PS50972">
    <property type="entry name" value="PTERIN_BINDING"/>
    <property type="match status" value="1"/>
</dbReference>
<reference evidence="12" key="1">
    <citation type="journal article" date="2014" name="Int. J. Syst. Evol. Microbiol.">
        <title>Complete genome sequence of Corynebacterium casei LMG S-19264T (=DSM 44701T), isolated from a smear-ripened cheese.</title>
        <authorList>
            <consortium name="US DOE Joint Genome Institute (JGI-PGF)"/>
            <person name="Walter F."/>
            <person name="Albersmeier A."/>
            <person name="Kalinowski J."/>
            <person name="Ruckert C."/>
        </authorList>
    </citation>
    <scope>NUCLEOTIDE SEQUENCE</scope>
    <source>
        <strain evidence="12">VKM Ac-1940</strain>
    </source>
</reference>
<dbReference type="GO" id="GO:0005829">
    <property type="term" value="C:cytosol"/>
    <property type="evidence" value="ECO:0007669"/>
    <property type="project" value="TreeGrafter"/>
</dbReference>
<evidence type="ECO:0000256" key="8">
    <source>
        <dbReference type="ARBA" id="ARBA00022842"/>
    </source>
</evidence>
<dbReference type="PROSITE" id="PS00792">
    <property type="entry name" value="DHPS_1"/>
    <property type="match status" value="1"/>
</dbReference>
<name>A0A9W6M5E1_9MICO</name>
<gene>
    <name evidence="12" type="primary">folP</name>
    <name evidence="12" type="ORF">GCM10017591_13260</name>
</gene>
<sequence>MTVIMGIVNVTPDSFSDGGRYLDTDAAVAHGLALHAAGAAILDVGGESTRPGAARVVAATEQERVLPVVAALTAAGAVVSIDTMSAETAAAAVAAGARIVNDVSGGLADPEMLGVVAASGADVVLQHWRGPSAEMYAQAHYADLAAELTGELEARVRAAAAAGISPARIILDPGIGFGKRGGQNWQALRALDRIVSIGPRVLVGTSRKRFLAETLAAASSAASAAAAPAAPGAVSAAAASAAAESPRNLAYVPLDAEKAYIGEVSRGSVSRVDEVDEGRRDLATAVTSVLATQAGAWGVRVHDVSATRDALAVLRAWDRGGC</sequence>
<dbReference type="InterPro" id="IPR011005">
    <property type="entry name" value="Dihydropteroate_synth-like_sf"/>
</dbReference>